<sequence>MGQRVIWILLQVRTWLCDVDSGRVRKGLGWKNSPGGIDRANYRRDMRSFYHGEKEEKMEEGKF</sequence>
<reference evidence="1 2" key="1">
    <citation type="submission" date="2024-03" db="EMBL/GenBank/DDBJ databases">
        <authorList>
            <person name="Gkanogiannis A."/>
            <person name="Becerra Lopez-Lavalle L."/>
        </authorList>
    </citation>
    <scope>NUCLEOTIDE SEQUENCE [LARGE SCALE GENOMIC DNA]</scope>
</reference>
<gene>
    <name evidence="1" type="ORF">CITCOLO1_LOCUS18573</name>
</gene>
<evidence type="ECO:0000313" key="1">
    <source>
        <dbReference type="EMBL" id="CAK9326233.1"/>
    </source>
</evidence>
<dbReference type="Proteomes" id="UP001642487">
    <property type="component" value="Chromosome 7"/>
</dbReference>
<organism evidence="1 2">
    <name type="scientific">Citrullus colocynthis</name>
    <name type="common">colocynth</name>
    <dbReference type="NCBI Taxonomy" id="252529"/>
    <lineage>
        <taxon>Eukaryota</taxon>
        <taxon>Viridiplantae</taxon>
        <taxon>Streptophyta</taxon>
        <taxon>Embryophyta</taxon>
        <taxon>Tracheophyta</taxon>
        <taxon>Spermatophyta</taxon>
        <taxon>Magnoliopsida</taxon>
        <taxon>eudicotyledons</taxon>
        <taxon>Gunneridae</taxon>
        <taxon>Pentapetalae</taxon>
        <taxon>rosids</taxon>
        <taxon>fabids</taxon>
        <taxon>Cucurbitales</taxon>
        <taxon>Cucurbitaceae</taxon>
        <taxon>Benincaseae</taxon>
        <taxon>Citrullus</taxon>
    </lineage>
</organism>
<evidence type="ECO:0008006" key="3">
    <source>
        <dbReference type="Google" id="ProtNLM"/>
    </source>
</evidence>
<accession>A0ABP0Z0B4</accession>
<protein>
    <recommendedName>
        <fullName evidence="3">Secreted protein</fullName>
    </recommendedName>
</protein>
<proteinExistence type="predicted"/>
<evidence type="ECO:0000313" key="2">
    <source>
        <dbReference type="Proteomes" id="UP001642487"/>
    </source>
</evidence>
<keyword evidence="2" id="KW-1185">Reference proteome</keyword>
<dbReference type="EMBL" id="OZ021741">
    <property type="protein sequence ID" value="CAK9326233.1"/>
    <property type="molecule type" value="Genomic_DNA"/>
</dbReference>
<name>A0ABP0Z0B4_9ROSI</name>